<name>A0ABQ6N6J9_9STRA</name>
<dbReference type="PANTHER" id="PTHR34524:SF6">
    <property type="entry name" value="CALCYPHOSINE LIKE"/>
    <property type="match status" value="1"/>
</dbReference>
<keyword evidence="2" id="KW-0677">Repeat</keyword>
<dbReference type="InterPro" id="IPR002048">
    <property type="entry name" value="EF_hand_dom"/>
</dbReference>
<accession>A0ABQ6N6J9</accession>
<feature type="domain" description="EF-hand" evidence="5">
    <location>
        <begin position="406"/>
        <end position="441"/>
    </location>
</feature>
<evidence type="ECO:0000259" key="5">
    <source>
        <dbReference type="PROSITE" id="PS50222"/>
    </source>
</evidence>
<feature type="region of interest" description="Disordered" evidence="4">
    <location>
        <begin position="214"/>
        <end position="264"/>
    </location>
</feature>
<dbReference type="CDD" id="cd00051">
    <property type="entry name" value="EFh"/>
    <property type="match status" value="1"/>
</dbReference>
<evidence type="ECO:0000256" key="3">
    <source>
        <dbReference type="ARBA" id="ARBA00022837"/>
    </source>
</evidence>
<proteinExistence type="predicted"/>
<feature type="compositionally biased region" description="Basic and acidic residues" evidence="4">
    <location>
        <begin position="225"/>
        <end position="236"/>
    </location>
</feature>
<dbReference type="PROSITE" id="PS50222">
    <property type="entry name" value="EF_HAND_2"/>
    <property type="match status" value="3"/>
</dbReference>
<dbReference type="PANTHER" id="PTHR34524">
    <property type="entry name" value="CALCYPHOSIN"/>
    <property type="match status" value="1"/>
</dbReference>
<feature type="domain" description="EF-hand" evidence="5">
    <location>
        <begin position="522"/>
        <end position="547"/>
    </location>
</feature>
<dbReference type="Pfam" id="PF13499">
    <property type="entry name" value="EF-hand_7"/>
    <property type="match status" value="1"/>
</dbReference>
<comment type="caution">
    <text evidence="6">The sequence shown here is derived from an EMBL/GenBank/DDBJ whole genome shotgun (WGS) entry which is preliminary data.</text>
</comment>
<reference evidence="6 7" key="1">
    <citation type="journal article" date="2023" name="Commun. Biol.">
        <title>Genome analysis of Parmales, the sister group of diatoms, reveals the evolutionary specialization of diatoms from phago-mixotrophs to photoautotrophs.</title>
        <authorList>
            <person name="Ban H."/>
            <person name="Sato S."/>
            <person name="Yoshikawa S."/>
            <person name="Yamada K."/>
            <person name="Nakamura Y."/>
            <person name="Ichinomiya M."/>
            <person name="Sato N."/>
            <person name="Blanc-Mathieu R."/>
            <person name="Endo H."/>
            <person name="Kuwata A."/>
            <person name="Ogata H."/>
        </authorList>
    </citation>
    <scope>NUCLEOTIDE SEQUENCE [LARGE SCALE GENOMIC DNA]</scope>
</reference>
<evidence type="ECO:0000256" key="2">
    <source>
        <dbReference type="ARBA" id="ARBA00022737"/>
    </source>
</evidence>
<evidence type="ECO:0000256" key="1">
    <source>
        <dbReference type="ARBA" id="ARBA00022723"/>
    </source>
</evidence>
<protein>
    <recommendedName>
        <fullName evidence="5">EF-hand domain-containing protein</fullName>
    </recommendedName>
</protein>
<evidence type="ECO:0000313" key="7">
    <source>
        <dbReference type="Proteomes" id="UP001165060"/>
    </source>
</evidence>
<dbReference type="SUPFAM" id="SSF47473">
    <property type="entry name" value="EF-hand"/>
    <property type="match status" value="3"/>
</dbReference>
<dbReference type="InterPro" id="IPR018247">
    <property type="entry name" value="EF_Hand_1_Ca_BS"/>
</dbReference>
<dbReference type="SMART" id="SM00054">
    <property type="entry name" value="EFh"/>
    <property type="match status" value="2"/>
</dbReference>
<evidence type="ECO:0000256" key="4">
    <source>
        <dbReference type="SAM" id="MobiDB-lite"/>
    </source>
</evidence>
<dbReference type="Gene3D" id="1.10.238.10">
    <property type="entry name" value="EF-hand"/>
    <property type="match status" value="4"/>
</dbReference>
<keyword evidence="7" id="KW-1185">Reference proteome</keyword>
<dbReference type="InterPro" id="IPR011992">
    <property type="entry name" value="EF-hand-dom_pair"/>
</dbReference>
<dbReference type="PROSITE" id="PS00018">
    <property type="entry name" value="EF_HAND_1"/>
    <property type="match status" value="2"/>
</dbReference>
<dbReference type="Proteomes" id="UP001165060">
    <property type="component" value="Unassembled WGS sequence"/>
</dbReference>
<organism evidence="6 7">
    <name type="scientific">Tetraparma gracilis</name>
    <dbReference type="NCBI Taxonomy" id="2962635"/>
    <lineage>
        <taxon>Eukaryota</taxon>
        <taxon>Sar</taxon>
        <taxon>Stramenopiles</taxon>
        <taxon>Ochrophyta</taxon>
        <taxon>Bolidophyceae</taxon>
        <taxon>Parmales</taxon>
        <taxon>Triparmaceae</taxon>
        <taxon>Tetraparma</taxon>
    </lineage>
</organism>
<dbReference type="InterPro" id="IPR051581">
    <property type="entry name" value="Ca-bind"/>
</dbReference>
<gene>
    <name evidence="6" type="ORF">TeGR_g8140</name>
</gene>
<feature type="domain" description="EF-hand" evidence="5">
    <location>
        <begin position="443"/>
        <end position="478"/>
    </location>
</feature>
<keyword evidence="3" id="KW-0106">Calcium</keyword>
<keyword evidence="1" id="KW-0479">Metal-binding</keyword>
<evidence type="ECO:0000313" key="6">
    <source>
        <dbReference type="EMBL" id="GMI41050.1"/>
    </source>
</evidence>
<sequence length="547" mass="59548">MSLIPPATLILRETLLGALKGRLETPSNLTLHASDFHVAVSQIGLEFGSQDVDDIMVMCKIDESGYIDFSMFSQHVLDARVMSNNNPTAVSKGARASSGSTPVQPLRPSDAHRLLKDAEKQSTIVRLKEQEIRAFYVDFDDGKLDTPGFKAALEKLGLTITADCDSLLRRSSHCETPFSKVLRSLCVVDHGGPPLDGNFVQQTVNGNSMANALAGGRNSQGGEFGARKRTDPRRAESVLSASSAAGERRDIASRGTGSRKGKFFSDSGGVSGTLDMGAGRTLISQARLGDVHGMTGSAPSQASNGVNCEQKMLRQQIFSLIRKMDGGEISARDFQDKLFTMGFEIPPSVLQLLKNYDSSGKADFKQFVRAFEKYFDSRAGESCASPERLKDIQEALQRHLKAQGASSVADLARVFKEMDEDNSKELSLSEFKKGMRTLGLQEVDDTDVRLLFNSFDKDGNGQLSVPEFLNAVRGSIPSNRLRLVRQAFTALDKTGTSSINCDDLRQVYDPSNHPDVASGKISEDDALMQFLDAFDQGDKDGVVDFDE</sequence>
<dbReference type="EMBL" id="BRYB01000974">
    <property type="protein sequence ID" value="GMI41050.1"/>
    <property type="molecule type" value="Genomic_DNA"/>
</dbReference>